<sequence>MSMEVSTPDHWSNSDTKRQIHSTLRLSYINTILKPLFTLFSLSLSLLSSSLLHKYMEQLIPGLPDDIALECLIRLPYNHLSTASLVCPPWKLHLRHPDFLRHRKAAGFTTNIIVMAQSPPQTNTGKAIPPADSYGITLYEPDSGSWSELPPLPGMNRGLPMHCGLVGVGLDLVVIGGYDPETWESSNAVFVYNVVSATWRRGADIPGVRRSFFGCSSDSDRMVLVAGGHDDDKNALRSALAYDVAEDDWLPVPDMSMERDECKVVFQRGKFHVIGGYETETQGRFQRSAEAFDVASWQWDPVNDDLLETTTHPRTCVVGDDGKMYMCRGRDLVEKQGATWQPIAKLPAELCSGFYLTIWRGKLLLSGTPQKAYTLDIGSRTWTELVVPAKYCGLVQSSCCLEI</sequence>
<dbReference type="Pfam" id="PF01344">
    <property type="entry name" value="Kelch_1"/>
    <property type="match status" value="2"/>
</dbReference>
<gene>
    <name evidence="2" type="primary">VvCHDp000971_3</name>
    <name evidence="2" type="ORF">CK203_046196</name>
</gene>
<dbReference type="PANTHER" id="PTHR46407">
    <property type="entry name" value="OS02G0208700 PROTEIN"/>
    <property type="match status" value="1"/>
</dbReference>
<dbReference type="SUPFAM" id="SSF81383">
    <property type="entry name" value="F-box domain"/>
    <property type="match status" value="1"/>
</dbReference>
<dbReference type="AlphaFoldDB" id="A0A438I4B5"/>
<dbReference type="InterPro" id="IPR044595">
    <property type="entry name" value="KMD1-4"/>
</dbReference>
<comment type="caution">
    <text evidence="2">The sequence shown here is derived from an EMBL/GenBank/DDBJ whole genome shotgun (WGS) entry which is preliminary data.</text>
</comment>
<evidence type="ECO:0000313" key="2">
    <source>
        <dbReference type="EMBL" id="RVW91531.1"/>
    </source>
</evidence>
<accession>A0A438I4B5</accession>
<dbReference type="CDD" id="cd22152">
    <property type="entry name" value="F-box_AtAFR-like"/>
    <property type="match status" value="1"/>
</dbReference>
<name>A0A438I4B5_VITVI</name>
<proteinExistence type="predicted"/>
<feature type="domain" description="F-box" evidence="1">
    <location>
        <begin position="61"/>
        <end position="101"/>
    </location>
</feature>
<dbReference type="EMBL" id="QGNW01000144">
    <property type="protein sequence ID" value="RVW91531.1"/>
    <property type="molecule type" value="Genomic_DNA"/>
</dbReference>
<dbReference type="InterPro" id="IPR006652">
    <property type="entry name" value="Kelch_1"/>
</dbReference>
<dbReference type="GO" id="GO:0080037">
    <property type="term" value="P:negative regulation of cytokinin-activated signaling pathway"/>
    <property type="evidence" value="ECO:0007669"/>
    <property type="project" value="InterPro"/>
</dbReference>
<dbReference type="InterPro" id="IPR001810">
    <property type="entry name" value="F-box_dom"/>
</dbReference>
<dbReference type="Gene3D" id="2.120.10.80">
    <property type="entry name" value="Kelch-type beta propeller"/>
    <property type="match status" value="1"/>
</dbReference>
<dbReference type="InterPro" id="IPR015915">
    <property type="entry name" value="Kelch-typ_b-propeller"/>
</dbReference>
<dbReference type="Proteomes" id="UP000288805">
    <property type="component" value="Unassembled WGS sequence"/>
</dbReference>
<protein>
    <submittedName>
        <fullName evidence="2">F-box/kelch-repeat protein</fullName>
    </submittedName>
</protein>
<organism evidence="2 3">
    <name type="scientific">Vitis vinifera</name>
    <name type="common">Grape</name>
    <dbReference type="NCBI Taxonomy" id="29760"/>
    <lineage>
        <taxon>Eukaryota</taxon>
        <taxon>Viridiplantae</taxon>
        <taxon>Streptophyta</taxon>
        <taxon>Embryophyta</taxon>
        <taxon>Tracheophyta</taxon>
        <taxon>Spermatophyta</taxon>
        <taxon>Magnoliopsida</taxon>
        <taxon>eudicotyledons</taxon>
        <taxon>Gunneridae</taxon>
        <taxon>Pentapetalae</taxon>
        <taxon>rosids</taxon>
        <taxon>Vitales</taxon>
        <taxon>Vitaceae</taxon>
        <taxon>Viteae</taxon>
        <taxon>Vitis</taxon>
    </lineage>
</organism>
<evidence type="ECO:0000313" key="3">
    <source>
        <dbReference type="Proteomes" id="UP000288805"/>
    </source>
</evidence>
<dbReference type="InterPro" id="IPR036047">
    <property type="entry name" value="F-box-like_dom_sf"/>
</dbReference>
<dbReference type="Pfam" id="PF00646">
    <property type="entry name" value="F-box"/>
    <property type="match status" value="1"/>
</dbReference>
<dbReference type="PANTHER" id="PTHR46407:SF3">
    <property type="entry name" value="OS02G0208700 PROTEIN"/>
    <property type="match status" value="1"/>
</dbReference>
<dbReference type="GO" id="GO:2000762">
    <property type="term" value="P:regulation of phenylpropanoid metabolic process"/>
    <property type="evidence" value="ECO:0007669"/>
    <property type="project" value="InterPro"/>
</dbReference>
<dbReference type="SUPFAM" id="SSF117281">
    <property type="entry name" value="Kelch motif"/>
    <property type="match status" value="1"/>
</dbReference>
<evidence type="ECO:0000259" key="1">
    <source>
        <dbReference type="Pfam" id="PF00646"/>
    </source>
</evidence>
<reference evidence="2 3" key="1">
    <citation type="journal article" date="2018" name="PLoS Genet.">
        <title>Population sequencing reveals clonal diversity and ancestral inbreeding in the grapevine cultivar Chardonnay.</title>
        <authorList>
            <person name="Roach M.J."/>
            <person name="Johnson D.L."/>
            <person name="Bohlmann J."/>
            <person name="van Vuuren H.J."/>
            <person name="Jones S.J."/>
            <person name="Pretorius I.S."/>
            <person name="Schmidt S.A."/>
            <person name="Borneman A.R."/>
        </authorList>
    </citation>
    <scope>NUCLEOTIDE SEQUENCE [LARGE SCALE GENOMIC DNA]</scope>
    <source>
        <strain evidence="3">cv. Chardonnay</strain>
        <tissue evidence="2">Leaf</tissue>
    </source>
</reference>
<dbReference type="SMART" id="SM00612">
    <property type="entry name" value="Kelch"/>
    <property type="match status" value="3"/>
</dbReference>